<dbReference type="EMBL" id="JAWJAY010000001">
    <property type="protein sequence ID" value="MDV2883734.1"/>
    <property type="molecule type" value="Genomic_DNA"/>
</dbReference>
<dbReference type="InterPro" id="IPR023375">
    <property type="entry name" value="ADC_dom_sf"/>
</dbReference>
<dbReference type="InterPro" id="IPR018644">
    <property type="entry name" value="DUF2071"/>
</dbReference>
<organism evidence="1 2">
    <name type="scientific">Alkalihalophilus pseudofirmus</name>
    <name type="common">Bacillus pseudofirmus</name>
    <dbReference type="NCBI Taxonomy" id="79885"/>
    <lineage>
        <taxon>Bacteria</taxon>
        <taxon>Bacillati</taxon>
        <taxon>Bacillota</taxon>
        <taxon>Bacilli</taxon>
        <taxon>Bacillales</taxon>
        <taxon>Bacillaceae</taxon>
        <taxon>Alkalihalophilus</taxon>
    </lineage>
</organism>
<evidence type="ECO:0000313" key="2">
    <source>
        <dbReference type="Proteomes" id="UP001285636"/>
    </source>
</evidence>
<gene>
    <name evidence="1" type="ORF">RYX45_00975</name>
</gene>
<name>A0AAJ2KSA3_ALKPS</name>
<dbReference type="AlphaFoldDB" id="A0AAJ2KSA3"/>
<accession>A0AAJ2KSA3</accession>
<evidence type="ECO:0000313" key="1">
    <source>
        <dbReference type="EMBL" id="MDV2883734.1"/>
    </source>
</evidence>
<dbReference type="SUPFAM" id="SSF160104">
    <property type="entry name" value="Acetoacetate decarboxylase-like"/>
    <property type="match status" value="1"/>
</dbReference>
<proteinExistence type="predicted"/>
<dbReference type="Proteomes" id="UP001285636">
    <property type="component" value="Unassembled WGS sequence"/>
</dbReference>
<comment type="caution">
    <text evidence="1">The sequence shown here is derived from an EMBL/GenBank/DDBJ whole genome shotgun (WGS) entry which is preliminary data.</text>
</comment>
<dbReference type="PANTHER" id="PTHR39186:SF1">
    <property type="entry name" value="DUF2071 DOMAIN-CONTAINING PROTEIN"/>
    <property type="match status" value="1"/>
</dbReference>
<dbReference type="PANTHER" id="PTHR39186">
    <property type="entry name" value="DUF2071 FAMILY PROTEIN"/>
    <property type="match status" value="1"/>
</dbReference>
<sequence>MLSKSQKSLVKMKWENVLFAHWAYDPHVIQEKLPKGIKVDTYKGKAYVGVVSFLMNEIHPKIFPEKVSFSLPEINVRTYVDVDGKKGVLFLSLDTDSKISVLGANAFFDMPYFHSDITMKREGDLTYFESIRKANQAVFKGAYSSKSDVFAAREESLEYWLTERYRLYSTSKKGDIQYGDIKHEQWPLQQAGVNIKENSLILAAGLPSQKEEPHLLYSSGVTVDIGMIQKY</sequence>
<dbReference type="RefSeq" id="WP_323465605.1">
    <property type="nucleotide sequence ID" value="NZ_CP144224.1"/>
</dbReference>
<dbReference type="Pfam" id="PF09844">
    <property type="entry name" value="DUF2071"/>
    <property type="match status" value="1"/>
</dbReference>
<reference evidence="1" key="1">
    <citation type="submission" date="2023-10" db="EMBL/GenBank/DDBJ databases">
        <title>Screening of Alkalihalophilus pseudofirmusBZ-TG-HK211 and Its Alleviation of Salt Stress on Rapeseed Growth.</title>
        <authorList>
            <person name="Zhao B."/>
            <person name="Guo T."/>
        </authorList>
    </citation>
    <scope>NUCLEOTIDE SEQUENCE</scope>
    <source>
        <strain evidence="1">BZ-TG-HK211</strain>
    </source>
</reference>
<protein>
    <submittedName>
        <fullName evidence="1">DUF2071 domain-containing protein</fullName>
    </submittedName>
</protein>